<dbReference type="SUPFAM" id="SSF49265">
    <property type="entry name" value="Fibronectin type III"/>
    <property type="match status" value="1"/>
</dbReference>
<keyword evidence="1" id="KW-0472">Membrane</keyword>
<evidence type="ECO:0000313" key="4">
    <source>
        <dbReference type="Proteomes" id="UP000054408"/>
    </source>
</evidence>
<feature type="transmembrane region" description="Helical" evidence="1">
    <location>
        <begin position="654"/>
        <end position="673"/>
    </location>
</feature>
<feature type="transmembrane region" description="Helical" evidence="1">
    <location>
        <begin position="713"/>
        <end position="734"/>
    </location>
</feature>
<feature type="transmembrane region" description="Helical" evidence="1">
    <location>
        <begin position="509"/>
        <end position="534"/>
    </location>
</feature>
<dbReference type="InterPro" id="IPR036116">
    <property type="entry name" value="FN3_sf"/>
</dbReference>
<dbReference type="InterPro" id="IPR013783">
    <property type="entry name" value="Ig-like_fold"/>
</dbReference>
<sequence>MENNKIMLIAHPLTSSLQLQAMLCNHDNSAILGCGSLETITMAKVEVYAAMVVAADSVVVLAADSTVKTFFGLQVNITDAATNAVAVANSGKGYPGQWPVLAVANKVRYAFAGYMMFGAVAGEAGAYPSFLVSVIEGPDYRVGLVMGSLTYPEVARDPIPVQLTLGTSVTVALGLAPRPSSLPTFGCLNLPVELATMPVSWDATRGELTMTPPAPGLFSVEFLLYMPARAVTVDMVVYGVPAQLNAPRAQSVTPSSVVVEWDVVSNEDELGGATVVYTVRVLGLDGRALPSNLDAAAPSAVEYPTGTERVLELSGLAPSQQLAVAVKAESTGFGGGYSAWALLSSGALCTAPGAYLPPTFPRTGPCAFCLGDDYTEAPPAGAGAGSSPERCAPCPLLTTAPAFSSTIANCSCVPGAWARRIAVPWECEPCPPGGECSGGLARPRAVPGYFDVNGDGTVLAKCPRATACLAGGGCAVGYSGVLCSECADEYYVNLATGGCVRCPKSSAAVFGSALAVLILGTLGVLAGIFHLAVFPWEVTAEGVSTSRARKVPHSISVGLVFLQILGVLSSIPLRWPESVSRTLGIFRLLNIDIKVATSECSITSFYSMFLLTAALPLVGLFLHVCGVCLAFALPPLSGYVQQTRGAASVGLWRLLMLSTERLVCVVGPVMYIGMAQATLSYFDCSQFPDGKFYLDASPGTQCVDSEWLATLPVALLATGLYVVGLPIFLATVLWKRVRGRVRDEATLARYGTIFMLYRRPLFFYELILLGKRLLVVVVALFFSSQLLVQISILLFIFQLSMLAQLKLRPYYREVYNALETRLNVAVSFLLLFGLCFYVDKFPNEGSRIVFAAVAFVVVATCLVLVGQAIVAEARMILADRRLAQAGLTATSTLNERERVFLPLSSANLPTSRTST</sequence>
<proteinExistence type="predicted"/>
<evidence type="ECO:0000259" key="2">
    <source>
        <dbReference type="PROSITE" id="PS50853"/>
    </source>
</evidence>
<dbReference type="InterPro" id="IPR056047">
    <property type="entry name" value="CRMPA-like_DUF7630"/>
</dbReference>
<reference evidence="3 4" key="1">
    <citation type="submission" date="2010-05" db="EMBL/GenBank/DDBJ databases">
        <title>The Genome Sequence of Thecamonas trahens ATCC 50062.</title>
        <authorList>
            <consortium name="The Broad Institute Genome Sequencing Platform"/>
            <person name="Russ C."/>
            <person name="Cuomo C."/>
            <person name="Shea T."/>
            <person name="Young S.K."/>
            <person name="Zeng Q."/>
            <person name="Koehrsen M."/>
            <person name="Haas B."/>
            <person name="Borodovsky M."/>
            <person name="Guigo R."/>
            <person name="Alvarado L."/>
            <person name="Berlin A."/>
            <person name="Bochicchio J."/>
            <person name="Borenstein D."/>
            <person name="Chapman S."/>
            <person name="Chen Z."/>
            <person name="Freedman E."/>
            <person name="Gellesch M."/>
            <person name="Goldberg J."/>
            <person name="Griggs A."/>
            <person name="Gujja S."/>
            <person name="Heilman E."/>
            <person name="Heiman D."/>
            <person name="Hepburn T."/>
            <person name="Howarth C."/>
            <person name="Jen D."/>
            <person name="Larson L."/>
            <person name="Mehta T."/>
            <person name="Park D."/>
            <person name="Pearson M."/>
            <person name="Roberts A."/>
            <person name="Saif S."/>
            <person name="Shenoy N."/>
            <person name="Sisk P."/>
            <person name="Stolte C."/>
            <person name="Sykes S."/>
            <person name="Thomson T."/>
            <person name="Walk T."/>
            <person name="White J."/>
            <person name="Yandava C."/>
            <person name="Burger G."/>
            <person name="Gray M.W."/>
            <person name="Holland P.W.H."/>
            <person name="King N."/>
            <person name="Lang F.B.F."/>
            <person name="Roger A.J."/>
            <person name="Ruiz-Trillo I."/>
            <person name="Lander E."/>
            <person name="Nusbaum C."/>
        </authorList>
    </citation>
    <scope>NUCLEOTIDE SEQUENCE [LARGE SCALE GENOMIC DNA]</scope>
    <source>
        <strain evidence="3 4">ATCC 50062</strain>
    </source>
</reference>
<organism evidence="3 4">
    <name type="scientific">Thecamonas trahens ATCC 50062</name>
    <dbReference type="NCBI Taxonomy" id="461836"/>
    <lineage>
        <taxon>Eukaryota</taxon>
        <taxon>Apusozoa</taxon>
        <taxon>Apusomonadida</taxon>
        <taxon>Apusomonadidae</taxon>
        <taxon>Thecamonas</taxon>
    </lineage>
</organism>
<accession>A0A0L0DQI3</accession>
<name>A0A0L0DQI3_THETB</name>
<feature type="transmembrane region" description="Helical" evidence="1">
    <location>
        <begin position="555"/>
        <end position="573"/>
    </location>
</feature>
<feature type="transmembrane region" description="Helical" evidence="1">
    <location>
        <begin position="824"/>
        <end position="842"/>
    </location>
</feature>
<protein>
    <recommendedName>
        <fullName evidence="2">Fibronectin type-III domain-containing protein</fullName>
    </recommendedName>
</protein>
<feature type="transmembrane region" description="Helical" evidence="1">
    <location>
        <begin position="761"/>
        <end position="780"/>
    </location>
</feature>
<dbReference type="CDD" id="cd00063">
    <property type="entry name" value="FN3"/>
    <property type="match status" value="1"/>
</dbReference>
<dbReference type="RefSeq" id="XP_013753547.1">
    <property type="nucleotide sequence ID" value="XM_013898093.1"/>
</dbReference>
<feature type="transmembrane region" description="Helical" evidence="1">
    <location>
        <begin position="605"/>
        <end position="633"/>
    </location>
</feature>
<feature type="domain" description="Fibronectin type-III" evidence="2">
    <location>
        <begin position="240"/>
        <end position="353"/>
    </location>
</feature>
<dbReference type="Proteomes" id="UP000054408">
    <property type="component" value="Unassembled WGS sequence"/>
</dbReference>
<dbReference type="EMBL" id="GL349491">
    <property type="protein sequence ID" value="KNC54530.1"/>
    <property type="molecule type" value="Genomic_DNA"/>
</dbReference>
<dbReference type="InterPro" id="IPR003961">
    <property type="entry name" value="FN3_dom"/>
</dbReference>
<evidence type="ECO:0000313" key="3">
    <source>
        <dbReference type="EMBL" id="KNC54530.1"/>
    </source>
</evidence>
<keyword evidence="1" id="KW-1133">Transmembrane helix</keyword>
<dbReference type="AlphaFoldDB" id="A0A0L0DQI3"/>
<dbReference type="InterPro" id="IPR010916">
    <property type="entry name" value="TonB_box_CS"/>
</dbReference>
<dbReference type="PANTHER" id="PTHR11319">
    <property type="entry name" value="G PROTEIN-COUPLED RECEPTOR-RELATED"/>
    <property type="match status" value="1"/>
</dbReference>
<dbReference type="PANTHER" id="PTHR11319:SF35">
    <property type="entry name" value="OUTER MEMBRANE PROTEIN PMPC-RELATED"/>
    <property type="match status" value="1"/>
</dbReference>
<dbReference type="Pfam" id="PF24633">
    <property type="entry name" value="DUF7630"/>
    <property type="match status" value="1"/>
</dbReference>
<feature type="transmembrane region" description="Helical" evidence="1">
    <location>
        <begin position="786"/>
        <end position="803"/>
    </location>
</feature>
<dbReference type="Gene3D" id="2.60.40.10">
    <property type="entry name" value="Immunoglobulins"/>
    <property type="match status" value="1"/>
</dbReference>
<keyword evidence="4" id="KW-1185">Reference proteome</keyword>
<gene>
    <name evidence="3" type="ORF">AMSG_10376</name>
</gene>
<feature type="transmembrane region" description="Helical" evidence="1">
    <location>
        <begin position="848"/>
        <end position="871"/>
    </location>
</feature>
<dbReference type="PROSITE" id="PS50853">
    <property type="entry name" value="FN3"/>
    <property type="match status" value="1"/>
</dbReference>
<keyword evidence="1" id="KW-0812">Transmembrane</keyword>
<dbReference type="PROSITE" id="PS00430">
    <property type="entry name" value="TONB_DEPENDENT_REC_1"/>
    <property type="match status" value="1"/>
</dbReference>
<dbReference type="GeneID" id="25568612"/>
<evidence type="ECO:0000256" key="1">
    <source>
        <dbReference type="SAM" id="Phobius"/>
    </source>
</evidence>